<dbReference type="EMBL" id="UIGY01000097">
    <property type="protein sequence ID" value="SUZ10811.1"/>
    <property type="molecule type" value="Genomic_DNA"/>
</dbReference>
<name>A0A061HGA3_BLUGR</name>
<gene>
    <name evidence="9" type="ORF">BGT96224_2799</name>
    <name evidence="10" type="ORF">BGT96224V2_LOCUS3964</name>
</gene>
<sequence length="233" mass="25256">MISNRIALRTIRATLPIANVSFTAPAVPLARNFANLAAISDPRPPIALFGLSGTYASALYTAAVRSQTLESTARAINALKDLYIKDKKLATIMQTPTLSAQDKSAIVFELQKLIGEADKGNTFQNFLKTVAEYNRLGLMKDVCEKFGELMGAARGEVELVVTSAMQLDSKTISRLESSISKSQLAGQGKRLKIKNKVNPEIIGGLVIEISDRTIDLSVSSRLAKMDKLLTDNL</sequence>
<dbReference type="HAMAP" id="MF_01416">
    <property type="entry name" value="ATP_synth_delta_bact"/>
    <property type="match status" value="1"/>
</dbReference>
<dbReference type="AlphaFoldDB" id="A0A061HGA3"/>
<evidence type="ECO:0000256" key="4">
    <source>
        <dbReference type="ARBA" id="ARBA00022448"/>
    </source>
</evidence>
<dbReference type="InterPro" id="IPR020781">
    <property type="entry name" value="ATPase_OSCP/d_CS"/>
</dbReference>
<evidence type="ECO:0000256" key="1">
    <source>
        <dbReference type="ARBA" id="ARBA00004370"/>
    </source>
</evidence>
<dbReference type="EMBL" id="KE375070">
    <property type="protein sequence ID" value="EPQ64327.1"/>
    <property type="molecule type" value="Genomic_DNA"/>
</dbReference>
<dbReference type="Gene3D" id="1.10.520.20">
    <property type="entry name" value="N-terminal domain of the delta subunit of the F1F0-ATP synthase"/>
    <property type="match status" value="1"/>
</dbReference>
<evidence type="ECO:0000256" key="5">
    <source>
        <dbReference type="ARBA" id="ARBA00022781"/>
    </source>
</evidence>
<accession>A0A061HGA3</accession>
<dbReference type="InterPro" id="IPR026015">
    <property type="entry name" value="ATP_synth_OSCP/delta_N_sf"/>
</dbReference>
<keyword evidence="6" id="KW-0406">Ion transport</keyword>
<dbReference type="Pfam" id="PF00213">
    <property type="entry name" value="OSCP"/>
    <property type="match status" value="1"/>
</dbReference>
<dbReference type="GO" id="GO:0046933">
    <property type="term" value="F:proton-transporting ATP synthase activity, rotational mechanism"/>
    <property type="evidence" value="ECO:0007669"/>
    <property type="project" value="EnsemblFungi"/>
</dbReference>
<reference evidence="10" key="3">
    <citation type="submission" date="2018-07" db="EMBL/GenBank/DDBJ databases">
        <authorList>
            <person name="Quirk P.G."/>
            <person name="Krulwich T.A."/>
        </authorList>
    </citation>
    <scope>NUCLEOTIDE SEQUENCE</scope>
    <source>
        <strain evidence="10">96224</strain>
    </source>
</reference>
<keyword evidence="7" id="KW-0472">Membrane</keyword>
<comment type="similarity">
    <text evidence="2">Belongs to the ATPase delta chain family.</text>
</comment>
<protein>
    <recommendedName>
        <fullName evidence="3">ATP synthase subunit 5, mitochondrial</fullName>
    </recommendedName>
</protein>
<evidence type="ECO:0000256" key="6">
    <source>
        <dbReference type="ARBA" id="ARBA00023065"/>
    </source>
</evidence>
<dbReference type="PRINTS" id="PR00125">
    <property type="entry name" value="ATPASEDELTA"/>
</dbReference>
<organism evidence="10">
    <name type="scientific">Blumeria graminis f. sp. tritici 96224</name>
    <dbReference type="NCBI Taxonomy" id="1268274"/>
    <lineage>
        <taxon>Eukaryota</taxon>
        <taxon>Fungi</taxon>
        <taxon>Dikarya</taxon>
        <taxon>Ascomycota</taxon>
        <taxon>Pezizomycotina</taxon>
        <taxon>Leotiomycetes</taxon>
        <taxon>Erysiphales</taxon>
        <taxon>Erysiphaceae</taxon>
        <taxon>Blumeria</taxon>
    </lineage>
</organism>
<dbReference type="HOGENOM" id="CLU_085114_0_0_1"/>
<keyword evidence="4" id="KW-0813">Transport</keyword>
<comment type="subcellular location">
    <subcellularLocation>
        <location evidence="1">Membrane</location>
    </subcellularLocation>
</comment>
<keyword evidence="5" id="KW-0375">Hydrogen ion transport</keyword>
<dbReference type="PANTHER" id="PTHR11910">
    <property type="entry name" value="ATP SYNTHASE DELTA CHAIN"/>
    <property type="match status" value="1"/>
</dbReference>
<evidence type="ECO:0000256" key="2">
    <source>
        <dbReference type="ARBA" id="ARBA00007046"/>
    </source>
</evidence>
<dbReference type="Proteomes" id="UP000053110">
    <property type="component" value="Unassembled WGS sequence"/>
</dbReference>
<dbReference type="GO" id="GO:0045259">
    <property type="term" value="C:proton-transporting ATP synthase complex"/>
    <property type="evidence" value="ECO:0007669"/>
    <property type="project" value="EnsemblFungi"/>
</dbReference>
<dbReference type="InterPro" id="IPR000711">
    <property type="entry name" value="ATPase_OSCP/dsu"/>
</dbReference>
<dbReference type="GO" id="GO:0005743">
    <property type="term" value="C:mitochondrial inner membrane"/>
    <property type="evidence" value="ECO:0007669"/>
    <property type="project" value="EnsemblFungi"/>
</dbReference>
<evidence type="ECO:0000256" key="3">
    <source>
        <dbReference type="ARBA" id="ARBA00014723"/>
    </source>
</evidence>
<evidence type="ECO:0000256" key="7">
    <source>
        <dbReference type="ARBA" id="ARBA00023136"/>
    </source>
</evidence>
<evidence type="ECO:0000313" key="9">
    <source>
        <dbReference type="EMBL" id="EPQ64327.1"/>
    </source>
</evidence>
<evidence type="ECO:0000256" key="8">
    <source>
        <dbReference type="ARBA" id="ARBA00023310"/>
    </source>
</evidence>
<dbReference type="OrthoDB" id="1262810at2759"/>
<proteinExistence type="inferred from homology"/>
<dbReference type="SUPFAM" id="SSF47928">
    <property type="entry name" value="N-terminal domain of the delta subunit of the F1F0-ATP synthase"/>
    <property type="match status" value="1"/>
</dbReference>
<evidence type="ECO:0000313" key="10">
    <source>
        <dbReference type="EMBL" id="SUZ10811.1"/>
    </source>
</evidence>
<evidence type="ECO:0000313" key="11">
    <source>
        <dbReference type="Proteomes" id="UP000053110"/>
    </source>
</evidence>
<dbReference type="PROSITE" id="PS00389">
    <property type="entry name" value="ATPASE_DELTA"/>
    <property type="match status" value="1"/>
</dbReference>
<reference evidence="11" key="1">
    <citation type="journal article" date="2013" name="Nat. Genet.">
        <title>The wheat powdery mildew genome shows the unique evolution of an obligate biotroph.</title>
        <authorList>
            <person name="Wicker T."/>
            <person name="Oberhaensli S."/>
            <person name="Parlange F."/>
            <person name="Buchmann J.P."/>
            <person name="Shatalina M."/>
            <person name="Roffler S."/>
            <person name="Ben-David R."/>
            <person name="Dolezel J."/>
            <person name="Simkova H."/>
            <person name="Schulze-Lefert P."/>
            <person name="Spanu P.D."/>
            <person name="Bruggmann R."/>
            <person name="Amselem J."/>
            <person name="Quesneville H."/>
            <person name="Ver Loren van Themaat E."/>
            <person name="Paape T."/>
            <person name="Shimizu K.K."/>
            <person name="Keller B."/>
        </authorList>
    </citation>
    <scope>NUCLEOTIDE SEQUENCE [LARGE SCALE GENOMIC DNA]</scope>
    <source>
        <strain evidence="11">96224</strain>
    </source>
</reference>
<dbReference type="NCBIfam" id="TIGR01145">
    <property type="entry name" value="ATP_synt_delta"/>
    <property type="match status" value="1"/>
</dbReference>
<keyword evidence="8" id="KW-0066">ATP synthesis</keyword>
<reference evidence="9" key="2">
    <citation type="submission" date="2013-01" db="EMBL/GenBank/DDBJ databases">
        <title>The wheat powdery mildew genome reveals unique evolution of an obligate biotroph.</title>
        <authorList>
            <person name="Oberhaensli S."/>
            <person name="Wicker T."/>
            <person name="Keller B."/>
        </authorList>
    </citation>
    <scope>NUCLEOTIDE SEQUENCE</scope>
    <source>
        <strain evidence="9">96224</strain>
    </source>
</reference>